<gene>
    <name evidence="2" type="ORF">C1A40_17995</name>
</gene>
<dbReference type="KEGG" id="taj:C1A40_17995"/>
<evidence type="ECO:0000313" key="3">
    <source>
        <dbReference type="Proteomes" id="UP000236592"/>
    </source>
</evidence>
<dbReference type="EMBL" id="CP025938">
    <property type="protein sequence ID" value="AUS07207.1"/>
    <property type="molecule type" value="Genomic_DNA"/>
</dbReference>
<protein>
    <recommendedName>
        <fullName evidence="1">5'-Nucleotidase C-terminal domain-containing protein</fullName>
    </recommendedName>
</protein>
<dbReference type="AlphaFoldDB" id="A0A2I7SMT3"/>
<name>A0A2I7SMT3_9FLAO</name>
<dbReference type="Proteomes" id="UP000236592">
    <property type="component" value="Chromosome"/>
</dbReference>
<organism evidence="2 3">
    <name type="scientific">Pseudotamlana carrageenivorans</name>
    <dbReference type="NCBI Taxonomy" id="2069432"/>
    <lineage>
        <taxon>Bacteria</taxon>
        <taxon>Pseudomonadati</taxon>
        <taxon>Bacteroidota</taxon>
        <taxon>Flavobacteriia</taxon>
        <taxon>Flavobacteriales</taxon>
        <taxon>Flavobacteriaceae</taxon>
        <taxon>Pseudotamlana</taxon>
    </lineage>
</organism>
<dbReference type="InterPro" id="IPR006179">
    <property type="entry name" value="5_nucleotidase/apyrase"/>
</dbReference>
<dbReference type="Gene3D" id="3.90.780.10">
    <property type="entry name" value="5'-Nucleotidase, C-terminal domain"/>
    <property type="match status" value="1"/>
</dbReference>
<dbReference type="PANTHER" id="PTHR11575:SF24">
    <property type="entry name" value="5'-NUCLEOTIDASE"/>
    <property type="match status" value="1"/>
</dbReference>
<dbReference type="PANTHER" id="PTHR11575">
    <property type="entry name" value="5'-NUCLEOTIDASE-RELATED"/>
    <property type="match status" value="1"/>
</dbReference>
<dbReference type="GO" id="GO:0009166">
    <property type="term" value="P:nucleotide catabolic process"/>
    <property type="evidence" value="ECO:0007669"/>
    <property type="project" value="InterPro"/>
</dbReference>
<feature type="domain" description="5'-Nucleotidase C-terminal" evidence="1">
    <location>
        <begin position="74"/>
        <end position="214"/>
    </location>
</feature>
<sequence>MRFTHLIYLLYFFLLLNCKNSDLHLSKIQGKQIQITDSLIIDPSIDDYVKPYREHIQKDLDSVIAFSANTYDKTDGELNTALGNLMADIAYEQANPIFLKRTGHNIDMVILNYGGIRSNLPEGAISKGTAFKLMPFENSIVVVAIKGNQVNDLVHYLVKGQKAHPISKLQITIDKNNALVDSKISGAAIDNDKTYYVATNDYLYQGGDNMTFFKPNENLYPLDYKIRNTLIDYFMKVDRISPVRDDRFIKIN</sequence>
<dbReference type="OrthoDB" id="4762412at2"/>
<dbReference type="GO" id="GO:0030288">
    <property type="term" value="C:outer membrane-bounded periplasmic space"/>
    <property type="evidence" value="ECO:0007669"/>
    <property type="project" value="TreeGrafter"/>
</dbReference>
<dbReference type="InterPro" id="IPR036907">
    <property type="entry name" value="5'-Nucleotdase_C_sf"/>
</dbReference>
<dbReference type="GO" id="GO:0016787">
    <property type="term" value="F:hydrolase activity"/>
    <property type="evidence" value="ECO:0007669"/>
    <property type="project" value="InterPro"/>
</dbReference>
<dbReference type="SUPFAM" id="SSF55816">
    <property type="entry name" value="5'-nucleotidase (syn. UDP-sugar hydrolase), C-terminal domain"/>
    <property type="match status" value="1"/>
</dbReference>
<evidence type="ECO:0000313" key="2">
    <source>
        <dbReference type="EMBL" id="AUS07207.1"/>
    </source>
</evidence>
<proteinExistence type="predicted"/>
<accession>A0A2I7SMT3</accession>
<dbReference type="InterPro" id="IPR008334">
    <property type="entry name" value="5'-Nucleotdase_C"/>
</dbReference>
<evidence type="ECO:0000259" key="1">
    <source>
        <dbReference type="Pfam" id="PF02872"/>
    </source>
</evidence>
<dbReference type="Pfam" id="PF02872">
    <property type="entry name" value="5_nucleotid_C"/>
    <property type="match status" value="1"/>
</dbReference>
<keyword evidence="3" id="KW-1185">Reference proteome</keyword>
<reference evidence="3" key="1">
    <citation type="submission" date="2018-01" db="EMBL/GenBank/DDBJ databases">
        <title>Complete genome of Tamlana sp. UJ94.</title>
        <authorList>
            <person name="Jung J."/>
            <person name="Chung D."/>
            <person name="Bae S.S."/>
            <person name="Baek K."/>
        </authorList>
    </citation>
    <scope>NUCLEOTIDE SEQUENCE [LARGE SCALE GENOMIC DNA]</scope>
    <source>
        <strain evidence="3">UJ94</strain>
    </source>
</reference>
<dbReference type="PRINTS" id="PR01607">
    <property type="entry name" value="APYRASEFAMLY"/>
</dbReference>